<evidence type="ECO:0000256" key="6">
    <source>
        <dbReference type="ARBA" id="ARBA00022553"/>
    </source>
</evidence>
<dbReference type="FunFam" id="3.40.120.10:FF:000035">
    <property type="entry name" value="Pgm3p"/>
    <property type="match status" value="1"/>
</dbReference>
<dbReference type="GO" id="GO:0005634">
    <property type="term" value="C:nucleus"/>
    <property type="evidence" value="ECO:0007669"/>
    <property type="project" value="TreeGrafter"/>
</dbReference>
<evidence type="ECO:0000256" key="3">
    <source>
        <dbReference type="ARBA" id="ARBA00010231"/>
    </source>
</evidence>
<evidence type="ECO:0000313" key="14">
    <source>
        <dbReference type="EMBL" id="AOE43344.1"/>
    </source>
</evidence>
<dbReference type="GO" id="GO:0005737">
    <property type="term" value="C:cytoplasm"/>
    <property type="evidence" value="ECO:0007669"/>
    <property type="project" value="UniProtKB-SubCell"/>
</dbReference>
<comment type="cofactor">
    <cofactor evidence="1">
        <name>Mg(2+)</name>
        <dbReference type="ChEBI" id="CHEBI:18420"/>
    </cofactor>
</comment>
<evidence type="ECO:0000256" key="4">
    <source>
        <dbReference type="ARBA" id="ARBA00022490"/>
    </source>
</evidence>
<dbReference type="PROSITE" id="PS00710">
    <property type="entry name" value="PGM_PMM"/>
    <property type="match status" value="1"/>
</dbReference>
<dbReference type="Gene3D" id="3.30.310.50">
    <property type="entry name" value="Alpha-D-phosphohexomutase, C-terminal domain"/>
    <property type="match status" value="1"/>
</dbReference>
<evidence type="ECO:0000256" key="10">
    <source>
        <dbReference type="ARBA" id="ARBA00023277"/>
    </source>
</evidence>
<dbReference type="PANTHER" id="PTHR45745:SF1">
    <property type="entry name" value="PHOSPHOGLUCOMUTASE 2B-RELATED"/>
    <property type="match status" value="1"/>
</dbReference>
<comment type="similarity">
    <text evidence="3">Belongs to the phosphohexose mutase family.</text>
</comment>
<dbReference type="AlphaFoldDB" id="A0A1L2FV56"/>
<dbReference type="InterPro" id="IPR005846">
    <property type="entry name" value="A-D-PHexomutase_a/b/a-III"/>
</dbReference>
<accession>A0A1L2FV56</accession>
<evidence type="ECO:0000256" key="8">
    <source>
        <dbReference type="ARBA" id="ARBA00022842"/>
    </source>
</evidence>
<dbReference type="Pfam" id="PF02878">
    <property type="entry name" value="PGM_PMM_I"/>
    <property type="match status" value="1"/>
</dbReference>
<evidence type="ECO:0000256" key="9">
    <source>
        <dbReference type="ARBA" id="ARBA00023235"/>
    </source>
</evidence>
<comment type="subcellular location">
    <subcellularLocation>
        <location evidence="2">Cytoplasm</location>
    </subcellularLocation>
</comment>
<organism evidence="14">
    <name type="scientific">Synstelium polycarpum</name>
    <dbReference type="NCBI Taxonomy" id="361085"/>
    <lineage>
        <taxon>Eukaryota</taxon>
        <taxon>Amoebozoa</taxon>
        <taxon>Evosea</taxon>
        <taxon>Eumycetozoa</taxon>
        <taxon>Dictyostelia</taxon>
        <taxon>Synstelium</taxon>
    </lineage>
</organism>
<keyword evidence="9" id="KW-0413">Isomerase</keyword>
<dbReference type="GO" id="GO:0006006">
    <property type="term" value="P:glucose metabolic process"/>
    <property type="evidence" value="ECO:0007669"/>
    <property type="project" value="UniProtKB-KW"/>
</dbReference>
<feature type="domain" description="Alpha-D-phosphohexomutase alpha/beta/alpha" evidence="12">
    <location>
        <begin position="277"/>
        <end position="381"/>
    </location>
</feature>
<dbReference type="InterPro" id="IPR016066">
    <property type="entry name" value="A-D-PHexomutase_CS"/>
</dbReference>
<dbReference type="SUPFAM" id="SSF55957">
    <property type="entry name" value="Phosphoglucomutase, C-terminal domain"/>
    <property type="match status" value="1"/>
</dbReference>
<dbReference type="InterPro" id="IPR036900">
    <property type="entry name" value="A-D-PHexomutase_C_sf"/>
</dbReference>
<dbReference type="Pfam" id="PF02880">
    <property type="entry name" value="PGM_PMM_III"/>
    <property type="match status" value="1"/>
</dbReference>
<protein>
    <submittedName>
        <fullName evidence="14">Phosphoglucomutase</fullName>
    </submittedName>
</protein>
<dbReference type="CDD" id="cd05799">
    <property type="entry name" value="PGM2"/>
    <property type="match status" value="1"/>
</dbReference>
<dbReference type="EMBL" id="KX539498">
    <property type="protein sequence ID" value="AOE43344.1"/>
    <property type="molecule type" value="Genomic_DNA"/>
</dbReference>
<evidence type="ECO:0000256" key="2">
    <source>
        <dbReference type="ARBA" id="ARBA00004496"/>
    </source>
</evidence>
<dbReference type="GO" id="GO:0000287">
    <property type="term" value="F:magnesium ion binding"/>
    <property type="evidence" value="ECO:0007669"/>
    <property type="project" value="InterPro"/>
</dbReference>
<evidence type="ECO:0000256" key="5">
    <source>
        <dbReference type="ARBA" id="ARBA00022526"/>
    </source>
</evidence>
<evidence type="ECO:0000259" key="12">
    <source>
        <dbReference type="Pfam" id="PF02879"/>
    </source>
</evidence>
<gene>
    <name evidence="14" type="primary">PgmB</name>
</gene>
<keyword evidence="6" id="KW-0597">Phosphoprotein</keyword>
<keyword evidence="10" id="KW-0119">Carbohydrate metabolism</keyword>
<evidence type="ECO:0000256" key="7">
    <source>
        <dbReference type="ARBA" id="ARBA00022723"/>
    </source>
</evidence>
<dbReference type="InterPro" id="IPR005841">
    <property type="entry name" value="Alpha-D-phosphohexomutase_SF"/>
</dbReference>
<evidence type="ECO:0000256" key="1">
    <source>
        <dbReference type="ARBA" id="ARBA00001946"/>
    </source>
</evidence>
<dbReference type="InterPro" id="IPR005844">
    <property type="entry name" value="A-D-PHexomutase_a/b/a-I"/>
</dbReference>
<dbReference type="GO" id="GO:0006166">
    <property type="term" value="P:purine ribonucleoside salvage"/>
    <property type="evidence" value="ECO:0007669"/>
    <property type="project" value="TreeGrafter"/>
</dbReference>
<keyword evidence="5" id="KW-0313">Glucose metabolism</keyword>
<dbReference type="Gene3D" id="3.40.120.10">
    <property type="entry name" value="Alpha-D-Glucose-1,6-Bisphosphate, subunit A, domain 3"/>
    <property type="match status" value="3"/>
</dbReference>
<feature type="domain" description="Alpha-D-phosphohexomutase alpha/beta/alpha" evidence="13">
    <location>
        <begin position="391"/>
        <end position="521"/>
    </location>
</feature>
<feature type="domain" description="Alpha-D-phosphohexomutase alpha/beta/alpha" evidence="11">
    <location>
        <begin position="119"/>
        <end position="250"/>
    </location>
</feature>
<name>A0A1L2FV56_9MYCE</name>
<keyword evidence="8" id="KW-0460">Magnesium</keyword>
<dbReference type="InterPro" id="IPR005845">
    <property type="entry name" value="A-D-PHexomutase_a/b/a-II"/>
</dbReference>
<dbReference type="PRINTS" id="PR00509">
    <property type="entry name" value="PGMPMM"/>
</dbReference>
<keyword evidence="4" id="KW-0963">Cytoplasm</keyword>
<keyword evidence="7" id="KW-0479">Metal-binding</keyword>
<dbReference type="InterPro" id="IPR016055">
    <property type="entry name" value="A-D-PHexomutase_a/b/a-I/II/III"/>
</dbReference>
<dbReference type="PANTHER" id="PTHR45745">
    <property type="entry name" value="PHOSPHOMANNOMUTASE 45A"/>
    <property type="match status" value="1"/>
</dbReference>
<reference evidence="14" key="1">
    <citation type="submission" date="2016-06" db="EMBL/GenBank/DDBJ databases">
        <title>A core phylogeny of Dictyostelia derived from 50 functionally divergent proteins retrieved from five existing and six newly sequenced genomes.</title>
        <authorList>
            <person name="Singh R."/>
            <person name="Schilde C."/>
            <person name="Gezzard T."/>
            <person name="Schaap P."/>
        </authorList>
    </citation>
    <scope>NUCLEOTIDE SEQUENCE</scope>
    <source>
        <strain evidence="14">OhioWILDS</strain>
    </source>
</reference>
<evidence type="ECO:0000259" key="11">
    <source>
        <dbReference type="Pfam" id="PF02878"/>
    </source>
</evidence>
<evidence type="ECO:0000259" key="13">
    <source>
        <dbReference type="Pfam" id="PF02880"/>
    </source>
</evidence>
<sequence length="655" mass="73666">MTQSTCITSMVINNYLSIYIFIYTINDYLKRSLFVLCLVAKMSHHKVAITHPISSYNSIINELAQNWLRWDKNKETRKEIEQLVEQKNEKELYDCLAKRIAFGTADNEIMMLLTHTLHTGLRGQMKAGFSNMNDLTVIQASQGLCKYVKETIPEAQKKGVVVGYDCRHHSETFARLTAATFASQGFTVYLYSKMVPTPFVAFGVTDLKACVGVMVTASHNPKEDNGYKVYWENGCQINSPHDKGISQQIELNLEPWTIDVNSLLEKVDDPLERVTKSYMDQISKYSVRGSVDMATENVVYTAMHGVGGVFVKDAFAAFGLAPYIPVPAQVGPDAEFPTVTLPNPEEGKGALKLSIETAEANNSRLIVANDPDADRLAAAEKLKDGSWKVFNGNEIGVLFADWAWQNARRQHGGDSINPSEYFMVTTAVSSSMLRTMATKEGYGYDETLTGFKWVGNKARDLIDQGKKFLFAYEESIGYMYGEVSLDKDGVRGAAVFTEMALSCYARGTSCQEHLESLYVKYGYHLSKNRYYFCYDPSKMVSIFNRIRNNGEFPKTCGPFEITRIRDLTVDYDNGYEDKKARLPVSSSTQMITFYFKNGAIATLRGSGTEPKLKYYVEMIGDDKEQVKATLDQVHDQVIQQFLRPTENQLSPPSDE</sequence>
<dbReference type="Pfam" id="PF02879">
    <property type="entry name" value="PGM_PMM_II"/>
    <property type="match status" value="1"/>
</dbReference>
<dbReference type="SUPFAM" id="SSF53738">
    <property type="entry name" value="Phosphoglucomutase, first 3 domains"/>
    <property type="match status" value="3"/>
</dbReference>
<dbReference type="GO" id="GO:0008973">
    <property type="term" value="F:phosphopentomutase activity"/>
    <property type="evidence" value="ECO:0007669"/>
    <property type="project" value="TreeGrafter"/>
</dbReference>
<proteinExistence type="inferred from homology"/>